<dbReference type="SMART" id="SM00833">
    <property type="entry name" value="CobW_C"/>
    <property type="match status" value="1"/>
</dbReference>
<dbReference type="InterPro" id="IPR027417">
    <property type="entry name" value="P-loop_NTPase"/>
</dbReference>
<dbReference type="InterPro" id="IPR003495">
    <property type="entry name" value="CobW/HypB/UreG_nucleotide-bd"/>
</dbReference>
<comment type="function">
    <text evidence="5">Zinc chaperone that directly transfers zinc cofactor to target proteins, thereby activating them. Zinc is transferred from the CXCC motif in the GTPase domain to the zinc binding site in target proteins in a process requiring GTP hydrolysis.</text>
</comment>
<dbReference type="GO" id="GO:0016787">
    <property type="term" value="F:hydrolase activity"/>
    <property type="evidence" value="ECO:0007669"/>
    <property type="project" value="UniProtKB-KW"/>
</dbReference>
<comment type="similarity">
    <text evidence="4">Belongs to the SIMIBI class G3E GTPase family. ZNG1 subfamily.</text>
</comment>
<evidence type="ECO:0000313" key="9">
    <source>
        <dbReference type="EMBL" id="EAS49354.1"/>
    </source>
</evidence>
<dbReference type="Pfam" id="PF02492">
    <property type="entry name" value="cobW"/>
    <property type="match status" value="1"/>
</dbReference>
<dbReference type="InterPro" id="IPR036627">
    <property type="entry name" value="CobW-likC_sf"/>
</dbReference>
<sequence>MVNEFGEAGIDQLLIETASSDGVIELSDGCLCCSVRGELVETLLELAERPRSGEPPLERVVVETTGLADPAPILASLMAQPALLEAYVLDGVIAVVDCLAGSRNLAERSEARQQVAVADRIVVTKADLADQGARSKLDAAVRRLNSGAGLVEAGDGQPLADRLLHCGLYDPTTGVVDARRWLGLADDAEARSEASCDGVHAHHAGHHHHGLGHHASEGHPHGNVRSFSLVEANPVAWEAVEAFLDLLRATQGEHILRMKAIVHLREAPDRPVVLHGVREYQHPPAQLAAWPKGTRRETRIVLIGDALPENYVRDLFAAFTGGARIDAPDRTALEDNPLAVPGYSFP</sequence>
<evidence type="ECO:0000256" key="2">
    <source>
        <dbReference type="ARBA" id="ARBA00022801"/>
    </source>
</evidence>
<feature type="domain" description="CobW C-terminal" evidence="8">
    <location>
        <begin position="224"/>
        <end position="320"/>
    </location>
</feature>
<gene>
    <name evidence="9" type="ORF">SI859A1_02956</name>
</gene>
<dbReference type="Proteomes" id="UP000000321">
    <property type="component" value="Unassembled WGS sequence"/>
</dbReference>
<evidence type="ECO:0000256" key="4">
    <source>
        <dbReference type="ARBA" id="ARBA00034320"/>
    </source>
</evidence>
<evidence type="ECO:0000313" key="10">
    <source>
        <dbReference type="Proteomes" id="UP000000321"/>
    </source>
</evidence>
<dbReference type="SUPFAM" id="SSF52540">
    <property type="entry name" value="P-loop containing nucleoside triphosphate hydrolases"/>
    <property type="match status" value="1"/>
</dbReference>
<keyword evidence="2" id="KW-0378">Hydrolase</keyword>
<evidence type="ECO:0000256" key="7">
    <source>
        <dbReference type="SAM" id="MobiDB-lite"/>
    </source>
</evidence>
<dbReference type="Gene3D" id="3.40.50.300">
    <property type="entry name" value="P-loop containing nucleotide triphosphate hydrolases"/>
    <property type="match status" value="1"/>
</dbReference>
<reference evidence="9 10" key="1">
    <citation type="journal article" date="2008" name="Appl. Environ. Microbiol.">
        <title>Genomic insights into Mn(II) oxidation by the marine alphaproteobacterium Aurantimonas sp. strain SI85-9A1.</title>
        <authorList>
            <person name="Dick G.J."/>
            <person name="Podell S."/>
            <person name="Johnson H.A."/>
            <person name="Rivera-Espinoza Y."/>
            <person name="Bernier-Latmani R."/>
            <person name="McCarthy J.K."/>
            <person name="Torpey J.W."/>
            <person name="Clement B.G."/>
            <person name="Gaasterland T."/>
            <person name="Tebo B.M."/>
        </authorList>
    </citation>
    <scope>NUCLEOTIDE SEQUENCE [LARGE SCALE GENOMIC DNA]</scope>
    <source>
        <strain evidence="9 10">SI85-9A1</strain>
    </source>
</reference>
<dbReference type="Pfam" id="PF07683">
    <property type="entry name" value="CobW_C"/>
    <property type="match status" value="1"/>
</dbReference>
<evidence type="ECO:0000256" key="1">
    <source>
        <dbReference type="ARBA" id="ARBA00022741"/>
    </source>
</evidence>
<feature type="compositionally biased region" description="Basic residues" evidence="7">
    <location>
        <begin position="201"/>
        <end position="212"/>
    </location>
</feature>
<keyword evidence="1" id="KW-0547">Nucleotide-binding</keyword>
<dbReference type="AlphaFoldDB" id="Q1YG71"/>
<comment type="caution">
    <text evidence="9">The sequence shown here is derived from an EMBL/GenBank/DDBJ whole genome shotgun (WGS) entry which is preliminary data.</text>
</comment>
<evidence type="ECO:0000256" key="6">
    <source>
        <dbReference type="ARBA" id="ARBA00049117"/>
    </source>
</evidence>
<protein>
    <submittedName>
        <fullName evidence="9">Putative cobalamin synthesis protein</fullName>
    </submittedName>
</protein>
<dbReference type="Gene3D" id="3.30.1220.10">
    <property type="entry name" value="CobW-like, C-terminal domain"/>
    <property type="match status" value="1"/>
</dbReference>
<dbReference type="EMBL" id="AAPJ01000005">
    <property type="protein sequence ID" value="EAS49354.1"/>
    <property type="molecule type" value="Genomic_DNA"/>
</dbReference>
<name>Q1YG71_AURMS</name>
<dbReference type="GO" id="GO:0000166">
    <property type="term" value="F:nucleotide binding"/>
    <property type="evidence" value="ECO:0007669"/>
    <property type="project" value="UniProtKB-KW"/>
</dbReference>
<feature type="region of interest" description="Disordered" evidence="7">
    <location>
        <begin position="199"/>
        <end position="224"/>
    </location>
</feature>
<dbReference type="InterPro" id="IPR051316">
    <property type="entry name" value="Zinc-reg_GTPase_activator"/>
</dbReference>
<dbReference type="SUPFAM" id="SSF90002">
    <property type="entry name" value="Hypothetical protein YjiA, C-terminal domain"/>
    <property type="match status" value="1"/>
</dbReference>
<dbReference type="InterPro" id="IPR011629">
    <property type="entry name" value="CobW-like_C"/>
</dbReference>
<comment type="catalytic activity">
    <reaction evidence="6">
        <text>GTP + H2O = GDP + phosphate + H(+)</text>
        <dbReference type="Rhea" id="RHEA:19669"/>
        <dbReference type="ChEBI" id="CHEBI:15377"/>
        <dbReference type="ChEBI" id="CHEBI:15378"/>
        <dbReference type="ChEBI" id="CHEBI:37565"/>
        <dbReference type="ChEBI" id="CHEBI:43474"/>
        <dbReference type="ChEBI" id="CHEBI:58189"/>
    </reaction>
    <physiologicalReaction direction="left-to-right" evidence="6">
        <dbReference type="Rhea" id="RHEA:19670"/>
    </physiologicalReaction>
</comment>
<evidence type="ECO:0000259" key="8">
    <source>
        <dbReference type="SMART" id="SM00833"/>
    </source>
</evidence>
<proteinExistence type="inferred from homology"/>
<keyword evidence="10" id="KW-1185">Reference proteome</keyword>
<dbReference type="PANTHER" id="PTHR13748:SF62">
    <property type="entry name" value="COBW DOMAIN-CONTAINING PROTEIN"/>
    <property type="match status" value="1"/>
</dbReference>
<dbReference type="PANTHER" id="PTHR13748">
    <property type="entry name" value="COBW-RELATED"/>
    <property type="match status" value="1"/>
</dbReference>
<dbReference type="CDD" id="cd03112">
    <property type="entry name" value="CobW-like"/>
    <property type="match status" value="1"/>
</dbReference>
<evidence type="ECO:0000256" key="5">
    <source>
        <dbReference type="ARBA" id="ARBA00045658"/>
    </source>
</evidence>
<organism evidence="9 10">
    <name type="scientific">Aurantimonas manganoxydans (strain ATCC BAA-1229 / DSM 21871 / SI85-9A1)</name>
    <dbReference type="NCBI Taxonomy" id="287752"/>
    <lineage>
        <taxon>Bacteria</taxon>
        <taxon>Pseudomonadati</taxon>
        <taxon>Pseudomonadota</taxon>
        <taxon>Alphaproteobacteria</taxon>
        <taxon>Hyphomicrobiales</taxon>
        <taxon>Aurantimonadaceae</taxon>
        <taxon>Aurantimonas</taxon>
    </lineage>
</organism>
<dbReference type="HOGENOM" id="CLU_017452_0_2_5"/>
<evidence type="ECO:0000256" key="3">
    <source>
        <dbReference type="ARBA" id="ARBA00023186"/>
    </source>
</evidence>
<keyword evidence="3" id="KW-0143">Chaperone</keyword>
<accession>Q1YG71</accession>
<dbReference type="BioCyc" id="AURANTIMONAS:SI859A1_02956-MONOMER"/>
<dbReference type="GO" id="GO:0005737">
    <property type="term" value="C:cytoplasm"/>
    <property type="evidence" value="ECO:0007669"/>
    <property type="project" value="TreeGrafter"/>
</dbReference>